<gene>
    <name evidence="2" type="ORF">WH159_09845</name>
</gene>
<dbReference type="Proteomes" id="UP001380365">
    <property type="component" value="Unassembled WGS sequence"/>
</dbReference>
<dbReference type="SUPFAM" id="SSF69572">
    <property type="entry name" value="Activating enzymes of the ubiquitin-like proteins"/>
    <property type="match status" value="1"/>
</dbReference>
<dbReference type="InterPro" id="IPR045886">
    <property type="entry name" value="ThiF/MoeB/HesA"/>
</dbReference>
<dbReference type="Gene3D" id="3.10.110.10">
    <property type="entry name" value="Ubiquitin Conjugating Enzyme"/>
    <property type="match status" value="1"/>
</dbReference>
<keyword evidence="2" id="KW-0808">Transferase</keyword>
<feature type="domain" description="THIF-type NAD/FAD binding fold" evidence="1">
    <location>
        <begin position="294"/>
        <end position="508"/>
    </location>
</feature>
<dbReference type="PANTHER" id="PTHR43267:SF1">
    <property type="entry name" value="TRNA THREONYLCARBAMOYLADENOSINE DEHYDRATASE"/>
    <property type="match status" value="1"/>
</dbReference>
<dbReference type="EMBL" id="JBBGZA010000001">
    <property type="protein sequence ID" value="MEJ5094837.1"/>
    <property type="molecule type" value="Genomic_DNA"/>
</dbReference>
<protein>
    <submittedName>
        <fullName evidence="2">ThiF family adenylyltransferase</fullName>
    </submittedName>
</protein>
<evidence type="ECO:0000259" key="1">
    <source>
        <dbReference type="Pfam" id="PF00899"/>
    </source>
</evidence>
<dbReference type="GO" id="GO:0016779">
    <property type="term" value="F:nucleotidyltransferase activity"/>
    <property type="evidence" value="ECO:0007669"/>
    <property type="project" value="UniProtKB-KW"/>
</dbReference>
<dbReference type="RefSeq" id="WP_132884602.1">
    <property type="nucleotide sequence ID" value="NZ_JBBGZA010000001.1"/>
</dbReference>
<proteinExistence type="predicted"/>
<name>A0ABU8Q520_9SPHN</name>
<dbReference type="InterPro" id="IPR035985">
    <property type="entry name" value="Ubiquitin-activating_enz"/>
</dbReference>
<organism evidence="2 3">
    <name type="scientific">Sphingomonas molluscorum</name>
    <dbReference type="NCBI Taxonomy" id="418184"/>
    <lineage>
        <taxon>Bacteria</taxon>
        <taxon>Pseudomonadati</taxon>
        <taxon>Pseudomonadota</taxon>
        <taxon>Alphaproteobacteria</taxon>
        <taxon>Sphingomonadales</taxon>
        <taxon>Sphingomonadaceae</taxon>
        <taxon>Sphingomonas</taxon>
    </lineage>
</organism>
<dbReference type="InterPro" id="IPR016135">
    <property type="entry name" value="UBQ-conjugating_enzyme/RWD"/>
</dbReference>
<dbReference type="PANTHER" id="PTHR43267">
    <property type="entry name" value="TRNA THREONYLCARBAMOYLADENOSINE DEHYDRATASE"/>
    <property type="match status" value="1"/>
</dbReference>
<keyword evidence="3" id="KW-1185">Reference proteome</keyword>
<accession>A0ABU8Q520</accession>
<reference evidence="2 3" key="1">
    <citation type="submission" date="2023-12" db="EMBL/GenBank/DDBJ databases">
        <title>Gut-associated functions are favored during microbiome assembly across C. elegans life.</title>
        <authorList>
            <person name="Zimmermann J."/>
        </authorList>
    </citation>
    <scope>NUCLEOTIDE SEQUENCE [LARGE SCALE GENOMIC DNA]</scope>
    <source>
        <strain evidence="2 3">JUb134</strain>
    </source>
</reference>
<keyword evidence="2" id="KW-0548">Nucleotidyltransferase</keyword>
<sequence length="576" mass="63261">MIWWLSQPSRARSERLAIAELEERYGWLSGVKWEVREEARLAADFEIEHLGQAVAMTITFPSFFPDVPPQVRPREEIWLSGHQYGVGGELCLEYRPDNWEPTYTGAMMIESAHRLLIGETPSEGVVAEVDTAHRVTTAQEIRNAKYRFMLPAAARDGLNGLPLFAPVPFEMSERYEAGHWLAVPRRFGEEKAPLWSCDSDTPRNRRRMGFAFRLPDGFRDTIRSSYDFLEALGSVAGYEALAAILASSPEEAAFLIECGGDVHVMSLAPGDGKRPMYQYRLVNLPDAERRLANEYHRLAGASVAIVGCGSVGSKIGASLARAGVGRFVLVDGDILYPGNLVRNDLDWGSVGLNKPDAVSKRIRDIRPSTVVETRRVLLGGQESSAATDAALVAVGKCDVIIDATAEGQIFNLCGAVARNERKIMVWGEVFAGGIGGLVMRLRPDVDPVPHAARRQIMDWCTDHGRPPPQGDQVQYGLALNEGSSPLIADDADVGLVAGHMARYAIDSLLRPESVFPQSAYAIGFQRDWIFDGPFDTWPIELRPEGCWGPQKDDDLSGELAALAAELFPDAQTDRAA</sequence>
<comment type="caution">
    <text evidence="2">The sequence shown here is derived from an EMBL/GenBank/DDBJ whole genome shotgun (WGS) entry which is preliminary data.</text>
</comment>
<evidence type="ECO:0000313" key="2">
    <source>
        <dbReference type="EMBL" id="MEJ5094837.1"/>
    </source>
</evidence>
<dbReference type="Gene3D" id="3.40.50.720">
    <property type="entry name" value="NAD(P)-binding Rossmann-like Domain"/>
    <property type="match status" value="1"/>
</dbReference>
<evidence type="ECO:0000313" key="3">
    <source>
        <dbReference type="Proteomes" id="UP001380365"/>
    </source>
</evidence>
<dbReference type="Pfam" id="PF00899">
    <property type="entry name" value="ThiF"/>
    <property type="match status" value="1"/>
</dbReference>
<dbReference type="InterPro" id="IPR000594">
    <property type="entry name" value="ThiF_NAD_FAD-bd"/>
</dbReference>
<dbReference type="SUPFAM" id="SSF54495">
    <property type="entry name" value="UBC-like"/>
    <property type="match status" value="1"/>
</dbReference>